<evidence type="ECO:0000313" key="1">
    <source>
        <dbReference type="EMBL" id="MCS0585184.1"/>
    </source>
</evidence>
<name>A0ABT2A005_9BURK</name>
<sequence>MAFSSVVRASGAAENCLIEGKNADGKPYYVALSPGWTDEAILNALGLDIRKSKMSRSLGPDGESRTYLLGRKEIHITRSASTGIYVMLYVKDDGTYAEWYLQSCQHNNSAHKSAHG</sequence>
<dbReference type="EMBL" id="JANUGW010000030">
    <property type="protein sequence ID" value="MCS0585184.1"/>
    <property type="molecule type" value="Genomic_DNA"/>
</dbReference>
<protein>
    <submittedName>
        <fullName evidence="1">Uncharacterized protein</fullName>
    </submittedName>
</protein>
<keyword evidence="2" id="KW-1185">Reference proteome</keyword>
<dbReference type="Proteomes" id="UP001204151">
    <property type="component" value="Unassembled WGS sequence"/>
</dbReference>
<evidence type="ECO:0000313" key="2">
    <source>
        <dbReference type="Proteomes" id="UP001204151"/>
    </source>
</evidence>
<reference evidence="1 2" key="1">
    <citation type="submission" date="2022-08" db="EMBL/GenBank/DDBJ databases">
        <title>Reclassification of Massilia species as members of the genera Telluria, Duganella, Pseudoduganella, Mokoshia gen. nov. and Zemynaea gen. nov. using orthogonal and non-orthogonal genome-based approaches.</title>
        <authorList>
            <person name="Bowman J.P."/>
        </authorList>
    </citation>
    <scope>NUCLEOTIDE SEQUENCE [LARGE SCALE GENOMIC DNA]</scope>
    <source>
        <strain evidence="1 2">JCM 31316</strain>
    </source>
</reference>
<dbReference type="RefSeq" id="WP_258819715.1">
    <property type="nucleotide sequence ID" value="NZ_JANUGW010000030.1"/>
</dbReference>
<gene>
    <name evidence="1" type="ORF">NX784_26720</name>
</gene>
<accession>A0ABT2A005</accession>
<comment type="caution">
    <text evidence="1">The sequence shown here is derived from an EMBL/GenBank/DDBJ whole genome shotgun (WGS) entry which is preliminary data.</text>
</comment>
<proteinExistence type="predicted"/>
<organism evidence="1 2">
    <name type="scientific">Massilia pinisoli</name>
    <dbReference type="NCBI Taxonomy" id="1772194"/>
    <lineage>
        <taxon>Bacteria</taxon>
        <taxon>Pseudomonadati</taxon>
        <taxon>Pseudomonadota</taxon>
        <taxon>Betaproteobacteria</taxon>
        <taxon>Burkholderiales</taxon>
        <taxon>Oxalobacteraceae</taxon>
        <taxon>Telluria group</taxon>
        <taxon>Massilia</taxon>
    </lineage>
</organism>